<reference evidence="9 10" key="1">
    <citation type="submission" date="2024-07" db="EMBL/GenBank/DDBJ databases">
        <authorList>
            <person name="Thanompreechachai J."/>
            <person name="Duangmal K."/>
        </authorList>
    </citation>
    <scope>NUCLEOTIDE SEQUENCE [LARGE SCALE GENOMIC DNA]</scope>
    <source>
        <strain evidence="9 10">LSe6-4</strain>
    </source>
</reference>
<gene>
    <name evidence="9" type="ORF">AB2L27_01425</name>
</gene>
<keyword evidence="4 8" id="KW-0812">Transmembrane</keyword>
<feature type="transmembrane region" description="Helical" evidence="8">
    <location>
        <begin position="355"/>
        <end position="374"/>
    </location>
</feature>
<evidence type="ECO:0000256" key="3">
    <source>
        <dbReference type="ARBA" id="ARBA00022679"/>
    </source>
</evidence>
<keyword evidence="6 8" id="KW-0472">Membrane</keyword>
<dbReference type="RefSeq" id="WP_370439666.1">
    <property type="nucleotide sequence ID" value="NZ_JBGFTU010000001.1"/>
</dbReference>
<sequence>MLTQGTAEPAGPTGARPRGRSGLWRALGVLVVLAAVAPIVHRYLVAYPDDQWQVDLEVYREAGRSLLIGRPVYLFQTEVPQLLPFTYPTFSAVLSIPLALLPWTVAGWVWTGFQLLLLHAIVGLAFGPLLARAGRWSGLAHGLVVAACVWISPVGENIRFGQVNAVLVTLCLLDLVKGADGVRLGRFTLRWPRGALVGIAVAIKLTPGVFLVHFAVTKQWRELRNAVLAAVGVTVATFAVAPEGSLEFWTSALLNSDRLGPNAGSSNQSLRGFVLRLYLSDGATTALWGVLALAAAVAGFALARALHRRGDVVGEVAACGLVALLVSPVSWLHHYLWGVVVLGALVGDARVRARVVAAVAGLLLLWVAWPWWGANLLAERSVPTVLARVVQNGDLWWACAAVVVLWRLVVRHTPVQSRVVTNQSHSV</sequence>
<evidence type="ECO:0000256" key="5">
    <source>
        <dbReference type="ARBA" id="ARBA00022989"/>
    </source>
</evidence>
<comment type="caution">
    <text evidence="9">The sequence shown here is derived from an EMBL/GenBank/DDBJ whole genome shotgun (WGS) entry which is preliminary data.</text>
</comment>
<dbReference type="Proteomes" id="UP001565927">
    <property type="component" value="Unassembled WGS sequence"/>
</dbReference>
<keyword evidence="3" id="KW-0808">Transferase</keyword>
<keyword evidence="10" id="KW-1185">Reference proteome</keyword>
<comment type="similarity">
    <text evidence="7">Belongs to the glycosyltransferase 87 family.</text>
</comment>
<comment type="subcellular location">
    <subcellularLocation>
        <location evidence="1">Cell membrane</location>
        <topology evidence="1">Multi-pass membrane protein</topology>
    </subcellularLocation>
</comment>
<feature type="transmembrane region" description="Helical" evidence="8">
    <location>
        <begin position="23"/>
        <end position="44"/>
    </location>
</feature>
<dbReference type="InterPro" id="IPR018584">
    <property type="entry name" value="GT87"/>
</dbReference>
<feature type="transmembrane region" description="Helical" evidence="8">
    <location>
        <begin position="285"/>
        <end position="303"/>
    </location>
</feature>
<feature type="transmembrane region" description="Helical" evidence="8">
    <location>
        <begin position="133"/>
        <end position="151"/>
    </location>
</feature>
<evidence type="ECO:0000313" key="9">
    <source>
        <dbReference type="EMBL" id="MEZ0163420.1"/>
    </source>
</evidence>
<proteinExistence type="inferred from homology"/>
<evidence type="ECO:0000256" key="6">
    <source>
        <dbReference type="ARBA" id="ARBA00023136"/>
    </source>
</evidence>
<evidence type="ECO:0000256" key="1">
    <source>
        <dbReference type="ARBA" id="ARBA00004651"/>
    </source>
</evidence>
<evidence type="ECO:0000313" key="10">
    <source>
        <dbReference type="Proteomes" id="UP001565927"/>
    </source>
</evidence>
<evidence type="ECO:0000256" key="2">
    <source>
        <dbReference type="ARBA" id="ARBA00022475"/>
    </source>
</evidence>
<evidence type="ECO:0000256" key="4">
    <source>
        <dbReference type="ARBA" id="ARBA00022692"/>
    </source>
</evidence>
<feature type="transmembrane region" description="Helical" evidence="8">
    <location>
        <begin position="223"/>
        <end position="241"/>
    </location>
</feature>
<organism evidence="9 10">
    <name type="scientific">Kineococcus halophytocola</name>
    <dbReference type="NCBI Taxonomy" id="3234027"/>
    <lineage>
        <taxon>Bacteria</taxon>
        <taxon>Bacillati</taxon>
        <taxon>Actinomycetota</taxon>
        <taxon>Actinomycetes</taxon>
        <taxon>Kineosporiales</taxon>
        <taxon>Kineosporiaceae</taxon>
        <taxon>Kineococcus</taxon>
    </lineage>
</organism>
<protein>
    <submittedName>
        <fullName evidence="9">Glycosyltransferase 87 family protein</fullName>
    </submittedName>
</protein>
<evidence type="ECO:0000256" key="7">
    <source>
        <dbReference type="ARBA" id="ARBA00024033"/>
    </source>
</evidence>
<keyword evidence="5 8" id="KW-1133">Transmembrane helix</keyword>
<name>A0ABV4GVU3_9ACTN</name>
<dbReference type="Pfam" id="PF09594">
    <property type="entry name" value="GT87"/>
    <property type="match status" value="1"/>
</dbReference>
<feature type="transmembrane region" description="Helical" evidence="8">
    <location>
        <begin position="196"/>
        <end position="216"/>
    </location>
</feature>
<feature type="transmembrane region" description="Helical" evidence="8">
    <location>
        <begin position="108"/>
        <end position="127"/>
    </location>
</feature>
<evidence type="ECO:0000256" key="8">
    <source>
        <dbReference type="SAM" id="Phobius"/>
    </source>
</evidence>
<keyword evidence="2" id="KW-1003">Cell membrane</keyword>
<accession>A0ABV4GVU3</accession>
<dbReference type="EMBL" id="JBGFTU010000001">
    <property type="protein sequence ID" value="MEZ0163420.1"/>
    <property type="molecule type" value="Genomic_DNA"/>
</dbReference>